<dbReference type="InterPro" id="IPR000477">
    <property type="entry name" value="RT_dom"/>
</dbReference>
<gene>
    <name evidence="2" type="primary">AUGUSTUS-3.0.2_31321</name>
    <name evidence="2" type="ORF">TcasGA2_TC031321</name>
</gene>
<reference evidence="2 3" key="2">
    <citation type="journal article" date="2010" name="Nucleic Acids Res.">
        <title>BeetleBase in 2010: revisions to provide comprehensive genomic information for Tribolium castaneum.</title>
        <authorList>
            <person name="Kim H.S."/>
            <person name="Murphy T."/>
            <person name="Xia J."/>
            <person name="Caragea D."/>
            <person name="Park Y."/>
            <person name="Beeman R.W."/>
            <person name="Lorenzen M.D."/>
            <person name="Butcher S."/>
            <person name="Manak J.R."/>
            <person name="Brown S.J."/>
        </authorList>
    </citation>
    <scope>NUCLEOTIDE SEQUENCE [LARGE SCALE GENOMIC DNA]</scope>
    <source>
        <strain evidence="2 3">Georgia GA2</strain>
    </source>
</reference>
<sequence>MSNPSSVPCLLASRGTVLLRGSGCARQGVRKSSSAAIQRALNVNVKKFKQARVNGGRPALRMKGLPEQVVRLVEDSYKDLHTVVKQGTAEVTLSLQRGVKQGDPLSPFLFNAVLEPLLLQLESHPGYKVGGELASVSCMAFADDIFLIAANRGWE</sequence>
<feature type="domain" description="Reverse transcriptase" evidence="1">
    <location>
        <begin position="86"/>
        <end position="151"/>
    </location>
</feature>
<dbReference type="InParanoid" id="A0A139W9Z4"/>
<dbReference type="Proteomes" id="UP000007266">
    <property type="component" value="Unassembled WGS sequence"/>
</dbReference>
<evidence type="ECO:0000313" key="2">
    <source>
        <dbReference type="EMBL" id="KYB24731.1"/>
    </source>
</evidence>
<protein>
    <submittedName>
        <fullName evidence="2">Retrovirus-related Pol polyprotein from type-2 retrotransposable element R2DM-like Protein</fullName>
    </submittedName>
</protein>
<evidence type="ECO:0000313" key="3">
    <source>
        <dbReference type="Proteomes" id="UP000007266"/>
    </source>
</evidence>
<organism evidence="2 3">
    <name type="scientific">Tribolium castaneum</name>
    <name type="common">Red flour beetle</name>
    <dbReference type="NCBI Taxonomy" id="7070"/>
    <lineage>
        <taxon>Eukaryota</taxon>
        <taxon>Metazoa</taxon>
        <taxon>Ecdysozoa</taxon>
        <taxon>Arthropoda</taxon>
        <taxon>Hexapoda</taxon>
        <taxon>Insecta</taxon>
        <taxon>Pterygota</taxon>
        <taxon>Neoptera</taxon>
        <taxon>Endopterygota</taxon>
        <taxon>Coleoptera</taxon>
        <taxon>Polyphaga</taxon>
        <taxon>Cucujiformia</taxon>
        <taxon>Tenebrionidae</taxon>
        <taxon>Tenebrionidae incertae sedis</taxon>
        <taxon>Tribolium</taxon>
    </lineage>
</organism>
<dbReference type="EMBL" id="KQ971780">
    <property type="protein sequence ID" value="KYB24731.1"/>
    <property type="molecule type" value="Genomic_DNA"/>
</dbReference>
<proteinExistence type="predicted"/>
<reference evidence="2 3" key="1">
    <citation type="journal article" date="2008" name="Nature">
        <title>The genome of the model beetle and pest Tribolium castaneum.</title>
        <authorList>
            <consortium name="Tribolium Genome Sequencing Consortium"/>
            <person name="Richards S."/>
            <person name="Gibbs R.A."/>
            <person name="Weinstock G.M."/>
            <person name="Brown S.J."/>
            <person name="Denell R."/>
            <person name="Beeman R.W."/>
            <person name="Gibbs R."/>
            <person name="Beeman R.W."/>
            <person name="Brown S.J."/>
            <person name="Bucher G."/>
            <person name="Friedrich M."/>
            <person name="Grimmelikhuijzen C.J."/>
            <person name="Klingler M."/>
            <person name="Lorenzen M."/>
            <person name="Richards S."/>
            <person name="Roth S."/>
            <person name="Schroder R."/>
            <person name="Tautz D."/>
            <person name="Zdobnov E.M."/>
            <person name="Muzny D."/>
            <person name="Gibbs R.A."/>
            <person name="Weinstock G.M."/>
            <person name="Attaway T."/>
            <person name="Bell S."/>
            <person name="Buhay C.J."/>
            <person name="Chandrabose M.N."/>
            <person name="Chavez D."/>
            <person name="Clerk-Blankenburg K.P."/>
            <person name="Cree A."/>
            <person name="Dao M."/>
            <person name="Davis C."/>
            <person name="Chacko J."/>
            <person name="Dinh H."/>
            <person name="Dugan-Rocha S."/>
            <person name="Fowler G."/>
            <person name="Garner T.T."/>
            <person name="Garnes J."/>
            <person name="Gnirke A."/>
            <person name="Hawes A."/>
            <person name="Hernandez J."/>
            <person name="Hines S."/>
            <person name="Holder M."/>
            <person name="Hume J."/>
            <person name="Jhangiani S.N."/>
            <person name="Joshi V."/>
            <person name="Khan Z.M."/>
            <person name="Jackson L."/>
            <person name="Kovar C."/>
            <person name="Kowis A."/>
            <person name="Lee S."/>
            <person name="Lewis L.R."/>
            <person name="Margolis J."/>
            <person name="Morgan M."/>
            <person name="Nazareth L.V."/>
            <person name="Nguyen N."/>
            <person name="Okwuonu G."/>
            <person name="Parker D."/>
            <person name="Richards S."/>
            <person name="Ruiz S.J."/>
            <person name="Santibanez J."/>
            <person name="Savard J."/>
            <person name="Scherer S.E."/>
            <person name="Schneider B."/>
            <person name="Sodergren E."/>
            <person name="Tautz D."/>
            <person name="Vattahil S."/>
            <person name="Villasana D."/>
            <person name="White C.S."/>
            <person name="Wright R."/>
            <person name="Park Y."/>
            <person name="Beeman R.W."/>
            <person name="Lord J."/>
            <person name="Oppert B."/>
            <person name="Lorenzen M."/>
            <person name="Brown S."/>
            <person name="Wang L."/>
            <person name="Savard J."/>
            <person name="Tautz D."/>
            <person name="Richards S."/>
            <person name="Weinstock G."/>
            <person name="Gibbs R.A."/>
            <person name="Liu Y."/>
            <person name="Worley K."/>
            <person name="Weinstock G."/>
            <person name="Elsik C.G."/>
            <person name="Reese J.T."/>
            <person name="Elhaik E."/>
            <person name="Landan G."/>
            <person name="Graur D."/>
            <person name="Arensburger P."/>
            <person name="Atkinson P."/>
            <person name="Beeman R.W."/>
            <person name="Beidler J."/>
            <person name="Brown S.J."/>
            <person name="Demuth J.P."/>
            <person name="Drury D.W."/>
            <person name="Du Y.Z."/>
            <person name="Fujiwara H."/>
            <person name="Lorenzen M."/>
            <person name="Maselli V."/>
            <person name="Osanai M."/>
            <person name="Park Y."/>
            <person name="Robertson H.M."/>
            <person name="Tu Z."/>
            <person name="Wang J.J."/>
            <person name="Wang S."/>
            <person name="Richards S."/>
            <person name="Song H."/>
            <person name="Zhang L."/>
            <person name="Sodergren E."/>
            <person name="Werner D."/>
            <person name="Stanke M."/>
            <person name="Morgenstern B."/>
            <person name="Solovyev V."/>
            <person name="Kosarev P."/>
            <person name="Brown G."/>
            <person name="Chen H.C."/>
            <person name="Ermolaeva O."/>
            <person name="Hlavina W."/>
            <person name="Kapustin Y."/>
            <person name="Kiryutin B."/>
            <person name="Kitts P."/>
            <person name="Maglott D."/>
            <person name="Pruitt K."/>
            <person name="Sapojnikov V."/>
            <person name="Souvorov A."/>
            <person name="Mackey A.J."/>
            <person name="Waterhouse R.M."/>
            <person name="Wyder S."/>
            <person name="Zdobnov E.M."/>
            <person name="Zdobnov E.M."/>
            <person name="Wyder S."/>
            <person name="Kriventseva E.V."/>
            <person name="Kadowaki T."/>
            <person name="Bork P."/>
            <person name="Aranda M."/>
            <person name="Bao R."/>
            <person name="Beermann A."/>
            <person name="Berns N."/>
            <person name="Bolognesi R."/>
            <person name="Bonneton F."/>
            <person name="Bopp D."/>
            <person name="Brown S.J."/>
            <person name="Bucher G."/>
            <person name="Butts T."/>
            <person name="Chaumot A."/>
            <person name="Denell R.E."/>
            <person name="Ferrier D.E."/>
            <person name="Friedrich M."/>
            <person name="Gordon C.M."/>
            <person name="Jindra M."/>
            <person name="Klingler M."/>
            <person name="Lan Q."/>
            <person name="Lattorff H.M."/>
            <person name="Laudet V."/>
            <person name="von Levetsow C."/>
            <person name="Liu Z."/>
            <person name="Lutz R."/>
            <person name="Lynch J.A."/>
            <person name="da Fonseca R.N."/>
            <person name="Posnien N."/>
            <person name="Reuter R."/>
            <person name="Roth S."/>
            <person name="Savard J."/>
            <person name="Schinko J.B."/>
            <person name="Schmitt C."/>
            <person name="Schoppmeier M."/>
            <person name="Schroder R."/>
            <person name="Shippy T.D."/>
            <person name="Simonnet F."/>
            <person name="Marques-Souza H."/>
            <person name="Tautz D."/>
            <person name="Tomoyasu Y."/>
            <person name="Trauner J."/>
            <person name="Van der Zee M."/>
            <person name="Vervoort M."/>
            <person name="Wittkopp N."/>
            <person name="Wimmer E.A."/>
            <person name="Yang X."/>
            <person name="Jones A.K."/>
            <person name="Sattelle D.B."/>
            <person name="Ebert P.R."/>
            <person name="Nelson D."/>
            <person name="Scott J.G."/>
            <person name="Beeman R.W."/>
            <person name="Muthukrishnan S."/>
            <person name="Kramer K.J."/>
            <person name="Arakane Y."/>
            <person name="Beeman R.W."/>
            <person name="Zhu Q."/>
            <person name="Hogenkamp D."/>
            <person name="Dixit R."/>
            <person name="Oppert B."/>
            <person name="Jiang H."/>
            <person name="Zou Z."/>
            <person name="Marshall J."/>
            <person name="Elpidina E."/>
            <person name="Vinokurov K."/>
            <person name="Oppert C."/>
            <person name="Zou Z."/>
            <person name="Evans J."/>
            <person name="Lu Z."/>
            <person name="Zhao P."/>
            <person name="Sumathipala N."/>
            <person name="Altincicek B."/>
            <person name="Vilcinskas A."/>
            <person name="Williams M."/>
            <person name="Hultmark D."/>
            <person name="Hetru C."/>
            <person name="Jiang H."/>
            <person name="Grimmelikhuijzen C.J."/>
            <person name="Hauser F."/>
            <person name="Cazzamali G."/>
            <person name="Williamson M."/>
            <person name="Park Y."/>
            <person name="Li B."/>
            <person name="Tanaka Y."/>
            <person name="Predel R."/>
            <person name="Neupert S."/>
            <person name="Schachtner J."/>
            <person name="Verleyen P."/>
            <person name="Raible F."/>
            <person name="Bork P."/>
            <person name="Friedrich M."/>
            <person name="Walden K.K."/>
            <person name="Robertson H.M."/>
            <person name="Angeli S."/>
            <person name="Foret S."/>
            <person name="Bucher G."/>
            <person name="Schuetz S."/>
            <person name="Maleszka R."/>
            <person name="Wimmer E.A."/>
            <person name="Beeman R.W."/>
            <person name="Lorenzen M."/>
            <person name="Tomoyasu Y."/>
            <person name="Miller S.C."/>
            <person name="Grossmann D."/>
            <person name="Bucher G."/>
        </authorList>
    </citation>
    <scope>NUCLEOTIDE SEQUENCE [LARGE SCALE GENOMIC DNA]</scope>
    <source>
        <strain evidence="2 3">Georgia GA2</strain>
    </source>
</reference>
<accession>A0A139W9Z4</accession>
<evidence type="ECO:0000259" key="1">
    <source>
        <dbReference type="Pfam" id="PF00078"/>
    </source>
</evidence>
<dbReference type="Pfam" id="PF00078">
    <property type="entry name" value="RVT_1"/>
    <property type="match status" value="1"/>
</dbReference>
<name>A0A139W9Z4_TRICA</name>
<keyword evidence="3" id="KW-1185">Reference proteome</keyword>
<dbReference type="eggNOG" id="KOG1075">
    <property type="taxonomic scope" value="Eukaryota"/>
</dbReference>
<dbReference type="AlphaFoldDB" id="A0A139W9Z4"/>